<accession>A0A5R9AFX7</accession>
<comment type="caution">
    <text evidence="1">The sequence shown here is derived from an EMBL/GenBank/DDBJ whole genome shotgun (WGS) entry which is preliminary data.</text>
</comment>
<evidence type="ECO:0000313" key="1">
    <source>
        <dbReference type="EMBL" id="TLP77478.1"/>
    </source>
</evidence>
<keyword evidence="2" id="KW-1185">Reference proteome</keyword>
<evidence type="ECO:0000313" key="2">
    <source>
        <dbReference type="Proteomes" id="UP000306544"/>
    </source>
</evidence>
<dbReference type="EMBL" id="VAWA01000004">
    <property type="protein sequence ID" value="TLP77478.1"/>
    <property type="molecule type" value="Genomic_DNA"/>
</dbReference>
<dbReference type="Pfam" id="PF09438">
    <property type="entry name" value="DUF2017"/>
    <property type="match status" value="1"/>
</dbReference>
<reference evidence="1 2" key="1">
    <citation type="submission" date="2019-05" db="EMBL/GenBank/DDBJ databases">
        <title>Nesterenkonia sp. GY239, isolated from the Southern Atlantic Ocean.</title>
        <authorList>
            <person name="Zhang G."/>
        </authorList>
    </citation>
    <scope>NUCLEOTIDE SEQUENCE [LARGE SCALE GENOMIC DNA]</scope>
    <source>
        <strain evidence="1 2">GY239</strain>
    </source>
</reference>
<organism evidence="1 2">
    <name type="scientific">Nesterenkonia sphaerica</name>
    <dbReference type="NCBI Taxonomy" id="1804988"/>
    <lineage>
        <taxon>Bacteria</taxon>
        <taxon>Bacillati</taxon>
        <taxon>Actinomycetota</taxon>
        <taxon>Actinomycetes</taxon>
        <taxon>Micrococcales</taxon>
        <taxon>Micrococcaceae</taxon>
        <taxon>Nesterenkonia</taxon>
    </lineage>
</organism>
<dbReference type="InterPro" id="IPR018561">
    <property type="entry name" value="AosR"/>
</dbReference>
<dbReference type="AlphaFoldDB" id="A0A5R9AFX7"/>
<dbReference type="RefSeq" id="WP_138169708.1">
    <property type="nucleotide sequence ID" value="NZ_VAWA01000004.1"/>
</dbReference>
<dbReference type="Proteomes" id="UP000306544">
    <property type="component" value="Unassembled WGS sequence"/>
</dbReference>
<name>A0A5R9AFX7_9MICC</name>
<sequence length="208" mass="22682">MARAFRATTRGYRADMETYERRLLSHLCADVISMLEARGQASGDDAATAPEDGFAHFRRELAGLGVDIDGETEESGLEPPADAALARLLPDASGDPAEAAQLRRLSEASLRESKIADLRAARMALESDPVSLSEEQAPVFGRALNAVRLTLAARLEIDDEDDAERVHQMASGSKASTTEEFMAELYTFTTWLQESLFSAMLDVMPDDQ</sequence>
<protein>
    <submittedName>
        <fullName evidence="1">DUF2017 family protein</fullName>
    </submittedName>
</protein>
<gene>
    <name evidence="1" type="ORF">FEF27_04780</name>
</gene>
<dbReference type="OrthoDB" id="3268479at2"/>
<proteinExistence type="predicted"/>